<dbReference type="PROSITE" id="PS00024">
    <property type="entry name" value="HEMOPEXIN"/>
    <property type="match status" value="1"/>
</dbReference>
<keyword evidence="6" id="KW-0378">Hydrolase</keyword>
<accession>A0A9J7N352</accession>
<dbReference type="Gene3D" id="2.110.10.10">
    <property type="entry name" value="Hemopexin-like domain"/>
    <property type="match status" value="2"/>
</dbReference>
<dbReference type="InterPro" id="IPR000585">
    <property type="entry name" value="Hemopexin-like_dom"/>
</dbReference>
<feature type="domain" description="Peptidase metallopeptidase" evidence="19">
    <location>
        <begin position="170"/>
        <end position="332"/>
    </location>
</feature>
<evidence type="ECO:0000256" key="1">
    <source>
        <dbReference type="ARBA" id="ARBA00010370"/>
    </source>
</evidence>
<keyword evidence="7 13" id="KW-0862">Zinc</keyword>
<dbReference type="SUPFAM" id="SSF47090">
    <property type="entry name" value="PGBD-like"/>
    <property type="match status" value="2"/>
</dbReference>
<reference evidence="21" key="2">
    <citation type="submission" date="2025-08" db="UniProtKB">
        <authorList>
            <consortium name="RefSeq"/>
        </authorList>
    </citation>
    <scope>IDENTIFICATION</scope>
    <source>
        <strain evidence="21">S238N-H82</strain>
        <tissue evidence="21">Testes</tissue>
    </source>
</reference>
<evidence type="ECO:0000256" key="17">
    <source>
        <dbReference type="SAM" id="MobiDB-lite"/>
    </source>
</evidence>
<feature type="binding site" evidence="13">
    <location>
        <position position="247"/>
    </location>
    <ligand>
        <name>Zn(2+)</name>
        <dbReference type="ChEBI" id="CHEBI:29105"/>
        <label>1</label>
    </ligand>
</feature>
<feature type="short sequence motif" description="Cysteine switch" evidence="15">
    <location>
        <begin position="149"/>
        <end position="156"/>
    </location>
</feature>
<feature type="repeat" description="Hemopexin" evidence="16">
    <location>
        <begin position="513"/>
        <end position="562"/>
    </location>
</feature>
<evidence type="ECO:0000256" key="2">
    <source>
        <dbReference type="ARBA" id="ARBA00022670"/>
    </source>
</evidence>
<feature type="modified residue" description="Phosphotyrosine; by PKDCC" evidence="14">
    <location>
        <position position="451"/>
    </location>
</feature>
<dbReference type="InterPro" id="IPR006026">
    <property type="entry name" value="Peptidase_Metallo"/>
</dbReference>
<dbReference type="OrthoDB" id="406838at2759"/>
<dbReference type="GO" id="GO:0031012">
    <property type="term" value="C:extracellular matrix"/>
    <property type="evidence" value="ECO:0007669"/>
    <property type="project" value="InterPro"/>
</dbReference>
<dbReference type="PANTHER" id="PTHR10201">
    <property type="entry name" value="MATRIX METALLOPROTEINASE"/>
    <property type="match status" value="1"/>
</dbReference>
<dbReference type="InterPro" id="IPR021158">
    <property type="entry name" value="Pept_M10A_Zn_BS"/>
</dbReference>
<keyword evidence="3 13" id="KW-0479">Metal-binding</keyword>
<dbReference type="InterPro" id="IPR001818">
    <property type="entry name" value="Pept_M10_metallopeptidase"/>
</dbReference>
<keyword evidence="5" id="KW-0677">Repeat</keyword>
<gene>
    <name evidence="21" type="primary">LOC118426167</name>
</gene>
<feature type="binding site" description="in inhibited form" evidence="13">
    <location>
        <position position="151"/>
    </location>
    <ligand>
        <name>Zn(2+)</name>
        <dbReference type="ChEBI" id="CHEBI:29105"/>
        <label>2</label>
        <note>catalytic</note>
    </ligand>
</feature>
<dbReference type="FunFam" id="3.40.390.10:FF:000022">
    <property type="entry name" value="Matrix metalloproteinase 1, isoform C"/>
    <property type="match status" value="2"/>
</dbReference>
<dbReference type="Gene3D" id="3.40.390.10">
    <property type="entry name" value="Collagenase (Catalytic Domain)"/>
    <property type="match status" value="2"/>
</dbReference>
<feature type="binding site" evidence="13">
    <location>
        <position position="467"/>
    </location>
    <ligand>
        <name>Ca(2+)</name>
        <dbReference type="ChEBI" id="CHEBI:29108"/>
        <label>5</label>
    </ligand>
</feature>
<dbReference type="SUPFAM" id="SSF55486">
    <property type="entry name" value="Metalloproteases ('zincins'), catalytic domain"/>
    <property type="match status" value="2"/>
</dbReference>
<keyword evidence="20" id="KW-1185">Reference proteome</keyword>
<dbReference type="FunFam" id="2.110.10.10:FF:000007">
    <property type="entry name" value="stromelysin-3 isoform X2"/>
    <property type="match status" value="1"/>
</dbReference>
<dbReference type="GO" id="GO:0005615">
    <property type="term" value="C:extracellular space"/>
    <property type="evidence" value="ECO:0000318"/>
    <property type="project" value="GO_Central"/>
</dbReference>
<feature type="compositionally biased region" description="Acidic residues" evidence="17">
    <location>
        <begin position="679"/>
        <end position="836"/>
    </location>
</feature>
<evidence type="ECO:0000256" key="13">
    <source>
        <dbReference type="PIRSR" id="PIRSR621190-2"/>
    </source>
</evidence>
<feature type="active site" evidence="12">
    <location>
        <position position="289"/>
    </location>
</feature>
<dbReference type="Pfam" id="PF00413">
    <property type="entry name" value="Peptidase_M10"/>
    <property type="match status" value="2"/>
</dbReference>
<feature type="binding site" evidence="13">
    <location>
        <position position="256"/>
    </location>
    <ligand>
        <name>Ca(2+)</name>
        <dbReference type="ChEBI" id="CHEBI:29108"/>
        <label>2</label>
    </ligand>
</feature>
<sequence length="1375" mass="153056">MKGFYVFCLAACLYGALLVPSSAHPSPLHRGERHHHDQDLPPDVELINFDDVFGVPEDPLSEEIEGTEDDGPYQEPLSPLPPRLNMNDGMLYLQQFGYYNMSEDTTGRLGSLGTVSPMMRRAIINFQQFANIPTTGVLDEKTAEMMKMPRCGCPDVVAPPSGPVARYTQLGSRWQKNDLTYRINNFTPDLPRDQVVDAIARAFDVWAQVTPLTFRRVSGPADIEIRFAAGSHGDGNSFDSRGGVLAHAYQPGGGIGGDAHFDESEIWQIGGPNIASLSGTDLFSVAAHEFGHSLGLGHSQVNSALMAPFYRYQRSLRLDRDDISGIQSLYGGPRPEPRPKPTPAPRPQPTKPPVNPPPPGGEGDADTCSGKSFDAFTRVENGTMYAFRGKYFWQLTERGVSSGYPQLIKNVWKGLPGNLDAAMFYEINGKTYFFKGGQYWRFTGDSMDSGYPRSISVWRTVRDIDAALYYGDWDGKTRTYFFKDGQYWRYTGGARASADSGYPRSLSLWRGFPARIDAAFSSTDGSRYIFRKDRYWKLASNRAAVDTNGGYPRSVATDFLGCAKTLLDLELEPEAVHVIIQPVWDLTCGIYLRAEVLRSHLAERSWLVRVGTTMRGLLVVLLLALCLSVPGHARPTRRCRQRGAESGSVRAVFREKIFVGNPEDLSEGEDEGDARLSSEEADELCEEDDDRSEWTESEEWGEDDWAELEEEEWGDMSDENWNEDMGEEWEEVSNEESSESSEESSESSEESSESNEESSESSEESSESNEESSESNEESSESNEESSESNEESSESNDTDSSESDETSEVSEESSEEVSMSDETSEESSESNETIEDITVSPDAENTTEETTGPETPVNEDETPVDGDETPVDGDETEQDEEERSAPLPMTRSAAQFESLSDNRILIANLTDGMMYLRDFGWFEPDERFDMIADTTTLTPVMRRAITNFQKFAGIQETGELDEKTMEMMRMPRCGFADTGGKLASYTTLGSRWRKNDITYRILNHTPDLPQADVERELKKALETWSEYTPLRFRRLTGNTRSDIEISFAAFGHGDGNSFDGAGGTLAHAYGPGNGIGGDSHFDESETWTINRGSSRPRGIDLHQVAAHEFGHALGLGHSQVNTALMAPFYRYQADFRLHGDDIRGIQRLYGTPPRPTNRPPPPPEPTNGPPPPPEPTNGPPPPPPTLRPPPPPGGDNDAMTCSGEKLNSAGADPGYPQLIADGWEGLPAGRIDAALYWPPNRKTYFFKGAQFWRFGGTSPDSGYPRSIRLWRTVPNIDAALHYGEFGDRIRAYFFKGGQYWRYTQGPRRLDRGYPRSLTAWEGFPDRLDAAIKWTNDVNYIFKGNQYWRLDNGVAVTDGANPPYPRSVAKYWMGC</sequence>
<feature type="repeat" description="Hemopexin" evidence="16">
    <location>
        <begin position="370"/>
        <end position="415"/>
    </location>
</feature>
<feature type="binding site" evidence="13">
    <location>
        <position position="298"/>
    </location>
    <ligand>
        <name>Zn(2+)</name>
        <dbReference type="ChEBI" id="CHEBI:29105"/>
        <label>2</label>
        <note>catalytic</note>
    </ligand>
</feature>
<feature type="binding site" evidence="13">
    <location>
        <position position="288"/>
    </location>
    <ligand>
        <name>Zn(2+)</name>
        <dbReference type="ChEBI" id="CHEBI:29105"/>
        <label>2</label>
        <note>catalytic</note>
    </ligand>
</feature>
<evidence type="ECO:0000256" key="16">
    <source>
        <dbReference type="PROSITE-ProRule" id="PRU01011"/>
    </source>
</evidence>
<dbReference type="GeneID" id="118426167"/>
<dbReference type="Proteomes" id="UP000001554">
    <property type="component" value="Chromosome 11"/>
</dbReference>
<dbReference type="GO" id="GO:0004222">
    <property type="term" value="F:metalloendopeptidase activity"/>
    <property type="evidence" value="ECO:0000318"/>
    <property type="project" value="GO_Central"/>
</dbReference>
<evidence type="ECO:0000256" key="4">
    <source>
        <dbReference type="ARBA" id="ARBA00022729"/>
    </source>
</evidence>
<comment type="cofactor">
    <cofactor evidence="13">
        <name>Zn(2+)</name>
        <dbReference type="ChEBI" id="CHEBI:29105"/>
    </cofactor>
    <text evidence="13">Binds 2 Zn(2+) ions per subunit.</text>
</comment>
<dbReference type="InterPro" id="IPR036365">
    <property type="entry name" value="PGBD-like_sf"/>
</dbReference>
<dbReference type="KEGG" id="bfo:118426167"/>
<dbReference type="PRINTS" id="PR00138">
    <property type="entry name" value="MATRIXIN"/>
</dbReference>
<dbReference type="GO" id="GO:0006508">
    <property type="term" value="P:proteolysis"/>
    <property type="evidence" value="ECO:0007669"/>
    <property type="project" value="UniProtKB-KW"/>
</dbReference>
<evidence type="ECO:0000313" key="20">
    <source>
        <dbReference type="Proteomes" id="UP000001554"/>
    </source>
</evidence>
<name>A0A9J7N352_BRAFL</name>
<comment type="similarity">
    <text evidence="1">Belongs to the peptidase M10A family.</text>
</comment>
<feature type="binding site" evidence="13">
    <location>
        <position position="222"/>
    </location>
    <ligand>
        <name>Ca(2+)</name>
        <dbReference type="ChEBI" id="CHEBI:29108"/>
        <label>2</label>
    </ligand>
</feature>
<feature type="repeat" description="Hemopexin" evidence="16">
    <location>
        <begin position="1229"/>
        <end position="1275"/>
    </location>
</feature>
<feature type="region of interest" description="Disordered" evidence="17">
    <location>
        <begin position="325"/>
        <end position="371"/>
    </location>
</feature>
<dbReference type="InterPro" id="IPR018487">
    <property type="entry name" value="Hemopexin-like_repeat"/>
</dbReference>
<dbReference type="InterPro" id="IPR002477">
    <property type="entry name" value="Peptidoglycan-bd-like"/>
</dbReference>
<feature type="compositionally biased region" description="Pro residues" evidence="17">
    <location>
        <begin position="340"/>
        <end position="360"/>
    </location>
</feature>
<keyword evidence="11" id="KW-1015">Disulfide bond</keyword>
<organism evidence="20 21">
    <name type="scientific">Branchiostoma floridae</name>
    <name type="common">Florida lancelet</name>
    <name type="synonym">Amphioxus</name>
    <dbReference type="NCBI Taxonomy" id="7739"/>
    <lineage>
        <taxon>Eukaryota</taxon>
        <taxon>Metazoa</taxon>
        <taxon>Chordata</taxon>
        <taxon>Cephalochordata</taxon>
        <taxon>Leptocardii</taxon>
        <taxon>Amphioxiformes</taxon>
        <taxon>Branchiostomatidae</taxon>
        <taxon>Branchiostoma</taxon>
    </lineage>
</organism>
<keyword evidence="2" id="KW-0645">Protease</keyword>
<evidence type="ECO:0000256" key="14">
    <source>
        <dbReference type="PIRSR" id="PIRSR621190-4"/>
    </source>
</evidence>
<dbReference type="GO" id="GO:0030198">
    <property type="term" value="P:extracellular matrix organization"/>
    <property type="evidence" value="ECO:0000318"/>
    <property type="project" value="GO_Central"/>
</dbReference>
<evidence type="ECO:0000259" key="19">
    <source>
        <dbReference type="SMART" id="SM00235"/>
    </source>
</evidence>
<feature type="repeat" description="Hemopexin" evidence="16">
    <location>
        <begin position="416"/>
        <end position="461"/>
    </location>
</feature>
<feature type="binding site" evidence="13">
    <location>
        <position position="258"/>
    </location>
    <ligand>
        <name>Ca(2+)</name>
        <dbReference type="ChEBI" id="CHEBI:29108"/>
        <label>2</label>
    </ligand>
</feature>
<dbReference type="GO" id="GO:0008270">
    <property type="term" value="F:zinc ion binding"/>
    <property type="evidence" value="ECO:0007669"/>
    <property type="project" value="InterPro"/>
</dbReference>
<evidence type="ECO:0000256" key="7">
    <source>
        <dbReference type="ARBA" id="ARBA00022833"/>
    </source>
</evidence>
<feature type="binding site" evidence="13">
    <location>
        <position position="374"/>
    </location>
    <ligand>
        <name>Ca(2+)</name>
        <dbReference type="ChEBI" id="CHEBI:29108"/>
        <label>4</label>
    </ligand>
</feature>
<keyword evidence="10" id="KW-0865">Zymogen</keyword>
<feature type="binding site" evidence="13">
    <location>
        <position position="234"/>
    </location>
    <ligand>
        <name>Zn(2+)</name>
        <dbReference type="ChEBI" id="CHEBI:29105"/>
        <label>1</label>
    </ligand>
</feature>
<evidence type="ECO:0000256" key="12">
    <source>
        <dbReference type="PIRSR" id="PIRSR621190-1"/>
    </source>
</evidence>
<evidence type="ECO:0000256" key="8">
    <source>
        <dbReference type="ARBA" id="ARBA00022837"/>
    </source>
</evidence>
<dbReference type="InterPro" id="IPR033739">
    <property type="entry name" value="M10A_MMP"/>
</dbReference>
<evidence type="ECO:0000256" key="15">
    <source>
        <dbReference type="PIRSR" id="PIRSR621190-5"/>
    </source>
</evidence>
<dbReference type="InterPro" id="IPR018486">
    <property type="entry name" value="Hemopexin_CS"/>
</dbReference>
<feature type="region of interest" description="Disordered" evidence="17">
    <location>
        <begin position="661"/>
        <end position="892"/>
    </location>
</feature>
<evidence type="ECO:0000256" key="3">
    <source>
        <dbReference type="ARBA" id="ARBA00022723"/>
    </source>
</evidence>
<feature type="domain" description="Peptidase metallopeptidase" evidence="19">
    <location>
        <begin position="989"/>
        <end position="1152"/>
    </location>
</feature>
<keyword evidence="9" id="KW-0482">Metalloprotease</keyword>
<dbReference type="SMART" id="SM00235">
    <property type="entry name" value="ZnMc"/>
    <property type="match status" value="2"/>
</dbReference>
<dbReference type="SUPFAM" id="SSF50923">
    <property type="entry name" value="Hemopexin-like domain"/>
    <property type="match status" value="2"/>
</dbReference>
<feature type="binding site" evidence="13">
    <location>
        <position position="260"/>
    </location>
    <ligand>
        <name>Zn(2+)</name>
        <dbReference type="ChEBI" id="CHEBI:29105"/>
        <label>1</label>
    </ligand>
</feature>
<feature type="binding site" evidence="13">
    <location>
        <position position="189"/>
    </location>
    <ligand>
        <name>Ca(2+)</name>
        <dbReference type="ChEBI" id="CHEBI:29108"/>
        <label>1</label>
    </ligand>
</feature>
<feature type="compositionally biased region" description="Pro residues" evidence="17">
    <location>
        <begin position="1153"/>
        <end position="1194"/>
    </location>
</feature>
<dbReference type="OMA" id="CINPFAN"/>
<feature type="signal peptide" evidence="18">
    <location>
        <begin position="1"/>
        <end position="23"/>
    </location>
</feature>
<feature type="repeat" description="Hemopexin" evidence="16">
    <location>
        <begin position="462"/>
        <end position="512"/>
    </location>
</feature>
<feature type="compositionally biased region" description="Acidic residues" evidence="17">
    <location>
        <begin position="858"/>
        <end position="883"/>
    </location>
</feature>
<evidence type="ECO:0000313" key="21">
    <source>
        <dbReference type="RefSeq" id="XP_035691322.1"/>
    </source>
</evidence>
<dbReference type="PROSITE" id="PS00546">
    <property type="entry name" value="CYSTEINE_SWITCH"/>
    <property type="match status" value="1"/>
</dbReference>
<reference evidence="20" key="1">
    <citation type="journal article" date="2020" name="Nat. Ecol. Evol.">
        <title>Deeply conserved synteny resolves early events in vertebrate evolution.</title>
        <authorList>
            <person name="Simakov O."/>
            <person name="Marletaz F."/>
            <person name="Yue J.X."/>
            <person name="O'Connell B."/>
            <person name="Jenkins J."/>
            <person name="Brandt A."/>
            <person name="Calef R."/>
            <person name="Tung C.H."/>
            <person name="Huang T.K."/>
            <person name="Schmutz J."/>
            <person name="Satoh N."/>
            <person name="Yu J.K."/>
            <person name="Putnam N.H."/>
            <person name="Green R.E."/>
            <person name="Rokhsar D.S."/>
        </authorList>
    </citation>
    <scope>NUCLEOTIDE SEQUENCE [LARGE SCALE GENOMIC DNA]</scope>
    <source>
        <strain evidence="20">S238N-H82</strain>
    </source>
</reference>
<dbReference type="PANTHER" id="PTHR10201:SF331">
    <property type="entry name" value="MATRIX METALLOPROTEINASE-14-LIKE ISOFORM X1"/>
    <property type="match status" value="1"/>
</dbReference>
<dbReference type="InterPro" id="IPR036375">
    <property type="entry name" value="Hemopexin-like_dom_sf"/>
</dbReference>
<feature type="chain" id="PRO_5039926475" evidence="18">
    <location>
        <begin position="24"/>
        <end position="1375"/>
    </location>
</feature>
<comment type="cofactor">
    <cofactor evidence="13">
        <name>Ca(2+)</name>
        <dbReference type="ChEBI" id="CHEBI:29108"/>
    </cofactor>
    <text evidence="13">Can bind about 5 Ca(2+) ions per subunit.</text>
</comment>
<dbReference type="InterPro" id="IPR024079">
    <property type="entry name" value="MetalloPept_cat_dom_sf"/>
</dbReference>
<dbReference type="SMART" id="SM00120">
    <property type="entry name" value="HX"/>
    <property type="match status" value="7"/>
</dbReference>
<evidence type="ECO:0000256" key="18">
    <source>
        <dbReference type="SAM" id="SignalP"/>
    </source>
</evidence>
<evidence type="ECO:0000256" key="11">
    <source>
        <dbReference type="ARBA" id="ARBA00023157"/>
    </source>
</evidence>
<dbReference type="InterPro" id="IPR021190">
    <property type="entry name" value="Pept_M10A"/>
</dbReference>
<feature type="binding site" evidence="13">
    <location>
        <position position="265"/>
    </location>
    <ligand>
        <name>Ca(2+)</name>
        <dbReference type="ChEBI" id="CHEBI:29108"/>
        <label>3</label>
    </ligand>
</feature>
<evidence type="ECO:0000256" key="5">
    <source>
        <dbReference type="ARBA" id="ARBA00022737"/>
    </source>
</evidence>
<proteinExistence type="inferred from homology"/>
<feature type="binding site" evidence="13">
    <location>
        <position position="262"/>
    </location>
    <ligand>
        <name>Ca(2+)</name>
        <dbReference type="ChEBI" id="CHEBI:29108"/>
        <label>3</label>
    </ligand>
</feature>
<dbReference type="RefSeq" id="XP_035691322.1">
    <property type="nucleotide sequence ID" value="XM_035835429.1"/>
</dbReference>
<keyword evidence="4 18" id="KW-0732">Signal</keyword>
<evidence type="ECO:0000256" key="9">
    <source>
        <dbReference type="ARBA" id="ARBA00023049"/>
    </source>
</evidence>
<feature type="binding site" evidence="13">
    <location>
        <position position="265"/>
    </location>
    <ligand>
        <name>Ca(2+)</name>
        <dbReference type="ChEBI" id="CHEBI:29108"/>
        <label>1</label>
    </ligand>
</feature>
<dbReference type="Pfam" id="PF01471">
    <property type="entry name" value="PG_binding_1"/>
    <property type="match status" value="2"/>
</dbReference>
<evidence type="ECO:0000256" key="10">
    <source>
        <dbReference type="ARBA" id="ARBA00023145"/>
    </source>
</evidence>
<feature type="binding site" evidence="13">
    <location>
        <position position="420"/>
    </location>
    <ligand>
        <name>Ca(2+)</name>
        <dbReference type="ChEBI" id="CHEBI:29108"/>
        <label>4</label>
    </ligand>
</feature>
<dbReference type="GO" id="GO:0030574">
    <property type="term" value="P:collagen catabolic process"/>
    <property type="evidence" value="ECO:0000318"/>
    <property type="project" value="GO_Central"/>
</dbReference>
<protein>
    <submittedName>
        <fullName evidence="21">Uncharacterized protein LOC118426167</fullName>
    </submittedName>
</protein>
<feature type="binding site" evidence="13">
    <location>
        <position position="517"/>
    </location>
    <ligand>
        <name>Ca(2+)</name>
        <dbReference type="ChEBI" id="CHEBI:29108"/>
        <label>4</label>
    </ligand>
</feature>
<feature type="binding site" evidence="13">
    <location>
        <position position="292"/>
    </location>
    <ligand>
        <name>Zn(2+)</name>
        <dbReference type="ChEBI" id="CHEBI:29105"/>
        <label>2</label>
        <note>catalytic</note>
    </ligand>
</feature>
<feature type="binding site" evidence="13">
    <location>
        <position position="239"/>
    </location>
    <ligand>
        <name>Ca(2+)</name>
        <dbReference type="ChEBI" id="CHEBI:29108"/>
        <label>3</label>
    </ligand>
</feature>
<feature type="repeat" description="Hemopexin" evidence="16">
    <location>
        <begin position="1325"/>
        <end position="1375"/>
    </location>
</feature>
<dbReference type="Pfam" id="PF00045">
    <property type="entry name" value="Hemopexin"/>
    <property type="match status" value="7"/>
</dbReference>
<dbReference type="PROSITE" id="PS51642">
    <property type="entry name" value="HEMOPEXIN_2"/>
    <property type="match status" value="6"/>
</dbReference>
<feature type="binding site" evidence="13">
    <location>
        <position position="232"/>
    </location>
    <ligand>
        <name>Zn(2+)</name>
        <dbReference type="ChEBI" id="CHEBI:29105"/>
        <label>1</label>
    </ligand>
</feature>
<dbReference type="CDD" id="cd04278">
    <property type="entry name" value="ZnMc_MMP"/>
    <property type="match status" value="2"/>
</dbReference>
<dbReference type="CDD" id="cd00094">
    <property type="entry name" value="HX"/>
    <property type="match status" value="2"/>
</dbReference>
<feature type="binding site" evidence="13">
    <location>
        <position position="306"/>
    </location>
    <ligand>
        <name>Zn(2+)</name>
        <dbReference type="ChEBI" id="CHEBI:29105"/>
        <label>2</label>
        <note>catalytic</note>
    </ligand>
</feature>
<feature type="region of interest" description="Disordered" evidence="17">
    <location>
        <begin position="1146"/>
        <end position="1214"/>
    </location>
</feature>
<evidence type="ECO:0000256" key="6">
    <source>
        <dbReference type="ARBA" id="ARBA00022801"/>
    </source>
</evidence>
<feature type="binding site" evidence="13">
    <location>
        <position position="422"/>
    </location>
    <ligand>
        <name>Ca(2+)</name>
        <dbReference type="ChEBI" id="CHEBI:29108"/>
        <label>5</label>
    </ligand>
</feature>
<keyword evidence="8 13" id="KW-0106">Calcium</keyword>